<sequence length="415" mass="45541">MSDALLALRDAIKSQSLITYATPTGTTEPTLLAAASLVLPLSPPVTLAKSTPTRFRKSGAPPTSTDPTATPNDFFTVEAVYLAWLLREAPGAEYMKQARENGLAVGFVSVTERKGLVDWLEGRASEHQQIIVESTTPTGSPARVSAPLPTSTTRAGAVEPTTSPTKRRYVVDAADADAVKKIKASEVELRDRNTVLRGVKANNFAAIRGVYTEKLKKLRDGKPGAAGAPQAPVAGNMYPIIMISSSPTALITMHNVKRFLAEAVFEPSQDARARAAAEGNPRPEDLIAIYRTLTTISPSGRETSTQARYFVVDSVEALGKFGADAWERVVCVMTTGQAWQFRPYKWNEPRTLFHHVKGIYVSWANEPPNKKIEDWNVTELKIDPIRRHVDKSVVAQFWKLLDTWTMANKPWLMKA</sequence>
<dbReference type="FunFam" id="3.40.50.11990:FF:000004">
    <property type="entry name" value="Potential RNA Pol II elongation accessory factor"/>
    <property type="match status" value="1"/>
</dbReference>
<dbReference type="GO" id="GO:0032968">
    <property type="term" value="P:positive regulation of transcription elongation by RNA polymerase II"/>
    <property type="evidence" value="ECO:0007669"/>
    <property type="project" value="TreeGrafter"/>
</dbReference>
<dbReference type="InterPro" id="IPR031336">
    <property type="entry name" value="CDC73_C"/>
</dbReference>
<dbReference type="Gene3D" id="3.40.50.11990">
    <property type="entry name" value="RNA polymerase II accessory factor, Cdc73 C-terminal domain"/>
    <property type="match status" value="1"/>
</dbReference>
<dbReference type="PANTHER" id="PTHR12466:SF8">
    <property type="entry name" value="PARAFIBROMIN"/>
    <property type="match status" value="1"/>
</dbReference>
<evidence type="ECO:0000313" key="7">
    <source>
        <dbReference type="EMBL" id="KZP13837.1"/>
    </source>
</evidence>
<dbReference type="Pfam" id="PF05179">
    <property type="entry name" value="CDC73_C"/>
    <property type="match status" value="1"/>
</dbReference>
<organism evidence="7 8">
    <name type="scientific">Athelia psychrophila</name>
    <dbReference type="NCBI Taxonomy" id="1759441"/>
    <lineage>
        <taxon>Eukaryota</taxon>
        <taxon>Fungi</taxon>
        <taxon>Dikarya</taxon>
        <taxon>Basidiomycota</taxon>
        <taxon>Agaricomycotina</taxon>
        <taxon>Agaricomycetes</taxon>
        <taxon>Agaricomycetidae</taxon>
        <taxon>Atheliales</taxon>
        <taxon>Atheliaceae</taxon>
        <taxon>Athelia</taxon>
    </lineage>
</organism>
<evidence type="ECO:0000256" key="1">
    <source>
        <dbReference type="ARBA" id="ARBA00004123"/>
    </source>
</evidence>
<dbReference type="PANTHER" id="PTHR12466">
    <property type="entry name" value="CDC73 DOMAIN PROTEIN"/>
    <property type="match status" value="1"/>
</dbReference>
<comment type="similarity">
    <text evidence="2">Belongs to the CDC73 family.</text>
</comment>
<proteinExistence type="inferred from homology"/>
<evidence type="ECO:0000259" key="6">
    <source>
        <dbReference type="Pfam" id="PF05179"/>
    </source>
</evidence>
<dbReference type="GO" id="GO:0016593">
    <property type="term" value="C:Cdc73/Paf1 complex"/>
    <property type="evidence" value="ECO:0007669"/>
    <property type="project" value="InterPro"/>
</dbReference>
<dbReference type="STRING" id="436010.A0A166CND8"/>
<feature type="domain" description="Cell division control protein 73 C-terminal" evidence="6">
    <location>
        <begin position="237"/>
        <end position="404"/>
    </location>
</feature>
<name>A0A166CND8_9AGAM</name>
<feature type="region of interest" description="Disordered" evidence="5">
    <location>
        <begin position="50"/>
        <end position="71"/>
    </location>
</feature>
<keyword evidence="8" id="KW-1185">Reference proteome</keyword>
<protein>
    <submittedName>
        <fullName evidence="7">RNA polymerase II-associated protein</fullName>
    </submittedName>
</protein>
<dbReference type="AlphaFoldDB" id="A0A166CND8"/>
<evidence type="ECO:0000256" key="2">
    <source>
        <dbReference type="ARBA" id="ARBA00010427"/>
    </source>
</evidence>
<feature type="compositionally biased region" description="Low complexity" evidence="5">
    <location>
        <begin position="60"/>
        <end position="71"/>
    </location>
</feature>
<accession>A0A166CND8</accession>
<dbReference type="GO" id="GO:0006368">
    <property type="term" value="P:transcription elongation by RNA polymerase II"/>
    <property type="evidence" value="ECO:0007669"/>
    <property type="project" value="InterPro"/>
</dbReference>
<comment type="subcellular location">
    <subcellularLocation>
        <location evidence="1">Nucleus</location>
    </subcellularLocation>
</comment>
<dbReference type="Proteomes" id="UP000076532">
    <property type="component" value="Unassembled WGS sequence"/>
</dbReference>
<dbReference type="InterPro" id="IPR038103">
    <property type="entry name" value="CDC73_C_sf"/>
</dbReference>
<feature type="compositionally biased region" description="Polar residues" evidence="5">
    <location>
        <begin position="148"/>
        <end position="163"/>
    </location>
</feature>
<evidence type="ECO:0000256" key="4">
    <source>
        <dbReference type="ARBA" id="ARBA00023242"/>
    </source>
</evidence>
<dbReference type="InterPro" id="IPR007852">
    <property type="entry name" value="Cdc73/Parafibromin"/>
</dbReference>
<keyword evidence="4" id="KW-0539">Nucleus</keyword>
<dbReference type="OrthoDB" id="2186602at2759"/>
<dbReference type="EMBL" id="KV417627">
    <property type="protein sequence ID" value="KZP13837.1"/>
    <property type="molecule type" value="Genomic_DNA"/>
</dbReference>
<reference evidence="7 8" key="1">
    <citation type="journal article" date="2016" name="Mol. Biol. Evol.">
        <title>Comparative Genomics of Early-Diverging Mushroom-Forming Fungi Provides Insights into the Origins of Lignocellulose Decay Capabilities.</title>
        <authorList>
            <person name="Nagy L.G."/>
            <person name="Riley R."/>
            <person name="Tritt A."/>
            <person name="Adam C."/>
            <person name="Daum C."/>
            <person name="Floudas D."/>
            <person name="Sun H."/>
            <person name="Yadav J.S."/>
            <person name="Pangilinan J."/>
            <person name="Larsson K.H."/>
            <person name="Matsuura K."/>
            <person name="Barry K."/>
            <person name="Labutti K."/>
            <person name="Kuo R."/>
            <person name="Ohm R.A."/>
            <person name="Bhattacharya S.S."/>
            <person name="Shirouzu T."/>
            <person name="Yoshinaga Y."/>
            <person name="Martin F.M."/>
            <person name="Grigoriev I.V."/>
            <person name="Hibbett D.S."/>
        </authorList>
    </citation>
    <scope>NUCLEOTIDE SEQUENCE [LARGE SCALE GENOMIC DNA]</scope>
    <source>
        <strain evidence="7 8">CBS 109695</strain>
    </source>
</reference>
<evidence type="ECO:0000313" key="8">
    <source>
        <dbReference type="Proteomes" id="UP000076532"/>
    </source>
</evidence>
<gene>
    <name evidence="7" type="ORF">FIBSPDRAFT_981940</name>
</gene>
<evidence type="ECO:0000256" key="5">
    <source>
        <dbReference type="SAM" id="MobiDB-lite"/>
    </source>
</evidence>
<feature type="region of interest" description="Disordered" evidence="5">
    <location>
        <begin position="137"/>
        <end position="163"/>
    </location>
</feature>
<keyword evidence="3" id="KW-0804">Transcription</keyword>
<evidence type="ECO:0000256" key="3">
    <source>
        <dbReference type="ARBA" id="ARBA00023163"/>
    </source>
</evidence>
<dbReference type="GO" id="GO:0000993">
    <property type="term" value="F:RNA polymerase II complex binding"/>
    <property type="evidence" value="ECO:0007669"/>
    <property type="project" value="TreeGrafter"/>
</dbReference>